<evidence type="ECO:0000313" key="1">
    <source>
        <dbReference type="EMBL" id="KFM72852.1"/>
    </source>
</evidence>
<feature type="non-terminal residue" evidence="1">
    <location>
        <position position="51"/>
    </location>
</feature>
<dbReference type="EMBL" id="KK118382">
    <property type="protein sequence ID" value="KFM72852.1"/>
    <property type="molecule type" value="Genomic_DNA"/>
</dbReference>
<accession>A0A087U663</accession>
<proteinExistence type="predicted"/>
<sequence length="51" mass="5746">MILNFHHSTTNNSSSHGWRQPDPNLPLALDLTHFQGSLIYSTACQKSIRIP</sequence>
<name>A0A087U663_STEMI</name>
<dbReference type="AlphaFoldDB" id="A0A087U663"/>
<dbReference type="Proteomes" id="UP000054359">
    <property type="component" value="Unassembled WGS sequence"/>
</dbReference>
<reference evidence="1 2" key="1">
    <citation type="submission" date="2013-11" db="EMBL/GenBank/DDBJ databases">
        <title>Genome sequencing of Stegodyphus mimosarum.</title>
        <authorList>
            <person name="Bechsgaard J."/>
        </authorList>
    </citation>
    <scope>NUCLEOTIDE SEQUENCE [LARGE SCALE GENOMIC DNA]</scope>
</reference>
<evidence type="ECO:0000313" key="2">
    <source>
        <dbReference type="Proteomes" id="UP000054359"/>
    </source>
</evidence>
<protein>
    <submittedName>
        <fullName evidence="1">Uncharacterized protein</fullName>
    </submittedName>
</protein>
<organism evidence="1 2">
    <name type="scientific">Stegodyphus mimosarum</name>
    <name type="common">African social velvet spider</name>
    <dbReference type="NCBI Taxonomy" id="407821"/>
    <lineage>
        <taxon>Eukaryota</taxon>
        <taxon>Metazoa</taxon>
        <taxon>Ecdysozoa</taxon>
        <taxon>Arthropoda</taxon>
        <taxon>Chelicerata</taxon>
        <taxon>Arachnida</taxon>
        <taxon>Araneae</taxon>
        <taxon>Araneomorphae</taxon>
        <taxon>Entelegynae</taxon>
        <taxon>Eresoidea</taxon>
        <taxon>Eresidae</taxon>
        <taxon>Stegodyphus</taxon>
    </lineage>
</organism>
<gene>
    <name evidence="1" type="ORF">X975_08603</name>
</gene>
<keyword evidence="2" id="KW-1185">Reference proteome</keyword>